<dbReference type="PANTHER" id="PTHR45639">
    <property type="entry name" value="HSC70CB, ISOFORM G-RELATED"/>
    <property type="match status" value="1"/>
</dbReference>
<dbReference type="FunFam" id="3.30.30.30:FF:000004">
    <property type="entry name" value="hypoxia up-regulated protein 1"/>
    <property type="match status" value="1"/>
</dbReference>
<evidence type="ECO:0000256" key="6">
    <source>
        <dbReference type="ARBA" id="ARBA00022840"/>
    </source>
</evidence>
<keyword evidence="6" id="KW-0067">ATP-binding</keyword>
<evidence type="ECO:0000256" key="3">
    <source>
        <dbReference type="ARBA" id="ARBA00022729"/>
    </source>
</evidence>
<dbReference type="EMBL" id="CAJPDS010000103">
    <property type="protein sequence ID" value="CAF9937628.1"/>
    <property type="molecule type" value="Genomic_DNA"/>
</dbReference>
<dbReference type="FunFam" id="1.20.1270.10:FF:000002">
    <property type="entry name" value="Heat shock 70 kDa protein 4"/>
    <property type="match status" value="1"/>
</dbReference>
<dbReference type="Proteomes" id="UP000664521">
    <property type="component" value="Unassembled WGS sequence"/>
</dbReference>
<feature type="signal peptide" evidence="9">
    <location>
        <begin position="1"/>
        <end position="28"/>
    </location>
</feature>
<dbReference type="FunFam" id="3.90.640.10:FF:000039">
    <property type="entry name" value="Hsp70 family chaperone Lhs1/Orp150"/>
    <property type="match status" value="1"/>
</dbReference>
<feature type="compositionally biased region" description="Basic and acidic residues" evidence="8">
    <location>
        <begin position="985"/>
        <end position="1010"/>
    </location>
</feature>
<feature type="region of interest" description="Disordered" evidence="8">
    <location>
        <begin position="803"/>
        <end position="880"/>
    </location>
</feature>
<evidence type="ECO:0000256" key="4">
    <source>
        <dbReference type="ARBA" id="ARBA00022741"/>
    </source>
</evidence>
<dbReference type="Gene3D" id="3.90.640.10">
    <property type="entry name" value="Actin, Chain A, domain 4"/>
    <property type="match status" value="1"/>
</dbReference>
<feature type="region of interest" description="Disordered" evidence="8">
    <location>
        <begin position="602"/>
        <end position="654"/>
    </location>
</feature>
<evidence type="ECO:0000256" key="5">
    <source>
        <dbReference type="ARBA" id="ARBA00022824"/>
    </source>
</evidence>
<sequence length="1010" mass="109440">MPPHGRRRLPPLTTIIALFFLFSYTASAASAVLGIDLGTEYIKAALVKPGIPLEIVLTKDSKRKESAAVAFKSSRSKKDTTSFPERIYGGDALAIAPRFPGDVYPNLKPLLGLQYKGNDVVASYQERYPGLRPVEWKERGTVGFQSPSFDDGDEPFLVEELLAMELKNIRGNAVALAGKGSSIRDAVITIPAFYTAEERRAVALAAELAGLRLLTMISDGLSVGLNYATSRTFPTVNDGAKPEIHLVYDMGAGSATATVLKFQGRTVKDVGKYNKTIQEVQVLGVGWDRSLGGDALNGIIVDDMITKFTDIPKVKALEADPQQVRGHGRTMAKLWKEAERLRQVLSANTETSSSFEGLFHEDLNFKYKLTRAEFEKLTSAHAKRVETPLKEALASAKVSLADIESVILHGGAVRTPFVQRQLEEVVGSAEKLRTNVNSDEAAVFGAAFKAAGISPSFRVKDIRTSDSASYAMFFKWTSEDKTRQQKLFVPTSHIGAEKQVPLKVTEDFTFSLFEQAPSATGDLIDRPILNVQTKNMTASVAQLVEKFGCTKGDISTSFAIRLSPIDGLPEVVKGSVSCETTAQKGGVVDGVKDFFGFGSKKGDQEPLKADKDSDSVKSASSEETVATSSPKESKISGTSTAEDAKATEKSKETKKRIETIHIDFSTEAVGLSPPSPEHMQRITDRLGAFDSSDRLRLKREETLNTLEAFTYKARDLLDDEGFIAASTDKERNQIEEQFKSASEWLYGDGADATREVLKERLDGLHGLVDPVQRRKEEAGSRPGAIKALQEALNQTKAMVSVVKQQREAQSVAEEASSSAAAADAESASQTTTASSSTDDGFGDLDDEPVTSSTTTTAAPSPPSMLMYSEEDLKEVTDSQDSVQAWLDEKLAEQGKLGPTDDPVMLSTELTAKSKDLNDMVMKLLTKSMKVPPKSKPKPKVKSAKTKSGKKSKPSISPDDILNEMPDASKVTDEQISEAIAQQKSKASESKGKAEATGKQNKQENIAHGEL</sequence>
<keyword evidence="5" id="KW-0256">Endoplasmic reticulum</keyword>
<keyword evidence="7" id="KW-0143">Chaperone</keyword>
<evidence type="ECO:0000256" key="8">
    <source>
        <dbReference type="SAM" id="MobiDB-lite"/>
    </source>
</evidence>
<dbReference type="SUPFAM" id="SSF100934">
    <property type="entry name" value="Heat shock protein 70kD (HSP70), C-terminal subdomain"/>
    <property type="match status" value="1"/>
</dbReference>
<dbReference type="OrthoDB" id="10262720at2759"/>
<dbReference type="GO" id="GO:0005788">
    <property type="term" value="C:endoplasmic reticulum lumen"/>
    <property type="evidence" value="ECO:0007669"/>
    <property type="project" value="UniProtKB-SubCell"/>
</dbReference>
<dbReference type="GO" id="GO:0030968">
    <property type="term" value="P:endoplasmic reticulum unfolded protein response"/>
    <property type="evidence" value="ECO:0007669"/>
    <property type="project" value="TreeGrafter"/>
</dbReference>
<dbReference type="InterPro" id="IPR043129">
    <property type="entry name" value="ATPase_NBD"/>
</dbReference>
<evidence type="ECO:0000256" key="1">
    <source>
        <dbReference type="ARBA" id="ARBA00004319"/>
    </source>
</evidence>
<dbReference type="GO" id="GO:0005524">
    <property type="term" value="F:ATP binding"/>
    <property type="evidence" value="ECO:0007669"/>
    <property type="project" value="UniProtKB-KW"/>
</dbReference>
<feature type="region of interest" description="Disordered" evidence="8">
    <location>
        <begin position="926"/>
        <end position="1010"/>
    </location>
</feature>
<feature type="compositionally biased region" description="Low complexity" evidence="8">
    <location>
        <begin position="807"/>
        <end position="837"/>
    </location>
</feature>
<keyword evidence="3 9" id="KW-0732">Signal</keyword>
<name>A0A8H3IY06_9LECA</name>
<dbReference type="CDD" id="cd10230">
    <property type="entry name" value="ASKHA_NBD_HSP70_HYOU1"/>
    <property type="match status" value="1"/>
</dbReference>
<evidence type="ECO:0000313" key="10">
    <source>
        <dbReference type="EMBL" id="CAF9937628.1"/>
    </source>
</evidence>
<comment type="caution">
    <text evidence="10">The sequence shown here is derived from an EMBL/GenBank/DDBJ whole genome shotgun (WGS) entry which is preliminary data.</text>
</comment>
<feature type="compositionally biased region" description="Basic and acidic residues" evidence="8">
    <location>
        <begin position="602"/>
        <end position="615"/>
    </location>
</feature>
<dbReference type="GO" id="GO:0140662">
    <property type="term" value="F:ATP-dependent protein folding chaperone"/>
    <property type="evidence" value="ECO:0007669"/>
    <property type="project" value="InterPro"/>
</dbReference>
<dbReference type="Gene3D" id="3.30.30.30">
    <property type="match status" value="1"/>
</dbReference>
<protein>
    <submittedName>
        <fullName evidence="10">Lumenal Hsp70 protein</fullName>
    </submittedName>
</protein>
<feature type="chain" id="PRO_5034030619" evidence="9">
    <location>
        <begin position="29"/>
        <end position="1010"/>
    </location>
</feature>
<dbReference type="PRINTS" id="PR00301">
    <property type="entry name" value="HEATSHOCK70"/>
</dbReference>
<dbReference type="Gene3D" id="1.20.1270.10">
    <property type="match status" value="1"/>
</dbReference>
<evidence type="ECO:0000313" key="11">
    <source>
        <dbReference type="Proteomes" id="UP000664521"/>
    </source>
</evidence>
<dbReference type="GO" id="GO:0034663">
    <property type="term" value="C:endoplasmic reticulum chaperone complex"/>
    <property type="evidence" value="ECO:0007669"/>
    <property type="project" value="TreeGrafter"/>
</dbReference>
<dbReference type="Pfam" id="PF00012">
    <property type="entry name" value="HSP70"/>
    <property type="match status" value="1"/>
</dbReference>
<organism evidence="10 11">
    <name type="scientific">Heterodermia speciosa</name>
    <dbReference type="NCBI Taxonomy" id="116794"/>
    <lineage>
        <taxon>Eukaryota</taxon>
        <taxon>Fungi</taxon>
        <taxon>Dikarya</taxon>
        <taxon>Ascomycota</taxon>
        <taxon>Pezizomycotina</taxon>
        <taxon>Lecanoromycetes</taxon>
        <taxon>OSLEUM clade</taxon>
        <taxon>Lecanoromycetidae</taxon>
        <taxon>Caliciales</taxon>
        <taxon>Physciaceae</taxon>
        <taxon>Heterodermia</taxon>
    </lineage>
</organism>
<keyword evidence="4" id="KW-0547">Nucleotide-binding</keyword>
<comment type="similarity">
    <text evidence="2">Belongs to the heat shock protein 70 family.</text>
</comment>
<keyword evidence="11" id="KW-1185">Reference proteome</keyword>
<feature type="compositionally biased region" description="Basic residues" evidence="8">
    <location>
        <begin position="932"/>
        <end position="952"/>
    </location>
</feature>
<proteinExistence type="inferred from homology"/>
<dbReference type="SUPFAM" id="SSF53067">
    <property type="entry name" value="Actin-like ATPase domain"/>
    <property type="match status" value="2"/>
</dbReference>
<dbReference type="Gene3D" id="3.30.420.40">
    <property type="match status" value="2"/>
</dbReference>
<comment type="subcellular location">
    <subcellularLocation>
        <location evidence="1">Endoplasmic reticulum lumen</location>
    </subcellularLocation>
</comment>
<evidence type="ECO:0000256" key="7">
    <source>
        <dbReference type="ARBA" id="ARBA00023186"/>
    </source>
</evidence>
<feature type="compositionally biased region" description="Low complexity" evidence="8">
    <location>
        <begin position="616"/>
        <end position="629"/>
    </location>
</feature>
<gene>
    <name evidence="10" type="primary">LHS1</name>
    <name evidence="10" type="ORF">HETSPECPRED_000598</name>
</gene>
<evidence type="ECO:0000256" key="9">
    <source>
        <dbReference type="SAM" id="SignalP"/>
    </source>
</evidence>
<dbReference type="AlphaFoldDB" id="A0A8H3IY06"/>
<dbReference type="InterPro" id="IPR013126">
    <property type="entry name" value="Hsp_70_fam"/>
</dbReference>
<feature type="compositionally biased region" description="Basic and acidic residues" evidence="8">
    <location>
        <begin position="642"/>
        <end position="654"/>
    </location>
</feature>
<evidence type="ECO:0000256" key="2">
    <source>
        <dbReference type="ARBA" id="ARBA00007381"/>
    </source>
</evidence>
<accession>A0A8H3IY06</accession>
<dbReference type="InterPro" id="IPR029048">
    <property type="entry name" value="HSP70_C_sf"/>
</dbReference>
<dbReference type="PANTHER" id="PTHR45639:SF3">
    <property type="entry name" value="HYPOXIA UP-REGULATED PROTEIN 1"/>
    <property type="match status" value="1"/>
</dbReference>
<reference evidence="10" key="1">
    <citation type="submission" date="2021-03" db="EMBL/GenBank/DDBJ databases">
        <authorList>
            <person name="Tagirdzhanova G."/>
        </authorList>
    </citation>
    <scope>NUCLEOTIDE SEQUENCE</scope>
</reference>